<reference evidence="7 8" key="1">
    <citation type="submission" date="2021-09" db="EMBL/GenBank/DDBJ databases">
        <title>Isoptericola luteus sp. nov., a novel bacterium isolated from Harbin, the capital city of Heilongjiang province.</title>
        <authorList>
            <person name="Li J."/>
        </authorList>
    </citation>
    <scope>NUCLEOTIDE SEQUENCE [LARGE SCALE GENOMIC DNA]</scope>
    <source>
        <strain evidence="7 8">NEAU-Y5</strain>
    </source>
</reference>
<comment type="similarity">
    <text evidence="1">Belongs to the peptidase C40 family.</text>
</comment>
<dbReference type="Pfam" id="PF00877">
    <property type="entry name" value="NLPC_P60"/>
    <property type="match status" value="1"/>
</dbReference>
<evidence type="ECO:0000256" key="2">
    <source>
        <dbReference type="ARBA" id="ARBA00022670"/>
    </source>
</evidence>
<keyword evidence="8" id="KW-1185">Reference proteome</keyword>
<evidence type="ECO:0000256" key="3">
    <source>
        <dbReference type="ARBA" id="ARBA00022801"/>
    </source>
</evidence>
<feature type="region of interest" description="Disordered" evidence="5">
    <location>
        <begin position="58"/>
        <end position="100"/>
    </location>
</feature>
<comment type="caution">
    <text evidence="7">The sequence shown here is derived from an EMBL/GenBank/DDBJ whole genome shotgun (WGS) entry which is preliminary data.</text>
</comment>
<dbReference type="InterPro" id="IPR038765">
    <property type="entry name" value="Papain-like_cys_pep_sf"/>
</dbReference>
<feature type="domain" description="NlpC/P60" evidence="6">
    <location>
        <begin position="168"/>
        <end position="284"/>
    </location>
</feature>
<dbReference type="PANTHER" id="PTHR47053:SF1">
    <property type="entry name" value="MUREIN DD-ENDOPEPTIDASE MEPH-RELATED"/>
    <property type="match status" value="1"/>
</dbReference>
<proteinExistence type="inferred from homology"/>
<evidence type="ECO:0000313" key="8">
    <source>
        <dbReference type="Proteomes" id="UP001319870"/>
    </source>
</evidence>
<evidence type="ECO:0000256" key="4">
    <source>
        <dbReference type="ARBA" id="ARBA00022807"/>
    </source>
</evidence>
<feature type="compositionally biased region" description="Polar residues" evidence="5">
    <location>
        <begin position="75"/>
        <end position="85"/>
    </location>
</feature>
<dbReference type="PROSITE" id="PS51935">
    <property type="entry name" value="NLPC_P60"/>
    <property type="match status" value="1"/>
</dbReference>
<keyword evidence="2" id="KW-0645">Protease</keyword>
<evidence type="ECO:0000259" key="6">
    <source>
        <dbReference type="PROSITE" id="PS51935"/>
    </source>
</evidence>
<evidence type="ECO:0000313" key="7">
    <source>
        <dbReference type="EMBL" id="MCA5892023.1"/>
    </source>
</evidence>
<gene>
    <name evidence="7" type="ORF">LEP48_01490</name>
</gene>
<keyword evidence="3" id="KW-0378">Hydrolase</keyword>
<evidence type="ECO:0000256" key="1">
    <source>
        <dbReference type="ARBA" id="ARBA00007074"/>
    </source>
</evidence>
<protein>
    <submittedName>
        <fullName evidence="7">NlpC/P60 family protein</fullName>
    </submittedName>
</protein>
<dbReference type="InterPro" id="IPR000064">
    <property type="entry name" value="NLP_P60_dom"/>
</dbReference>
<accession>A0ABS7ZAD1</accession>
<sequence length="284" mass="29368">MSSTELSRAGTAAAMTRPRRVLVALGLVATLTGGGLVAQAGQASAAPVSAATASGVASATSTAKKPARPKPKVSLSATRTTVAKTTSKKSRPHISVKATRSGDAIGGRAKLVVNNKVVSTKKLSKGKARFNPTWSMYKVGKNKVRVVVTPSSSKIGPKSSRTIKITAKKAGSKVVSVASRYIGAKYVYGGSSPKGFDCSGFTSYVYKKAIGKNLPRSSSAQKKVGKTISRSKAKPGDLVWSPGHVAIYAGKGKVIEAARPGVGVVKRAIWQSNPTFIRVSSKAV</sequence>
<dbReference type="PANTHER" id="PTHR47053">
    <property type="entry name" value="MUREIN DD-ENDOPEPTIDASE MEPH-RELATED"/>
    <property type="match status" value="1"/>
</dbReference>
<dbReference type="InterPro" id="IPR051202">
    <property type="entry name" value="Peptidase_C40"/>
</dbReference>
<dbReference type="SUPFAM" id="SSF54001">
    <property type="entry name" value="Cysteine proteinases"/>
    <property type="match status" value="1"/>
</dbReference>
<keyword evidence="4" id="KW-0788">Thiol protease</keyword>
<dbReference type="EMBL" id="JAIXCQ010000001">
    <property type="protein sequence ID" value="MCA5892023.1"/>
    <property type="molecule type" value="Genomic_DNA"/>
</dbReference>
<name>A0ABS7ZAD1_9MICO</name>
<dbReference type="Proteomes" id="UP001319870">
    <property type="component" value="Unassembled WGS sequence"/>
</dbReference>
<dbReference type="Gene3D" id="3.90.1720.10">
    <property type="entry name" value="endopeptidase domain like (from Nostoc punctiforme)"/>
    <property type="match status" value="1"/>
</dbReference>
<organism evidence="7 8">
    <name type="scientific">Isoptericola luteus</name>
    <dbReference type="NCBI Taxonomy" id="2879484"/>
    <lineage>
        <taxon>Bacteria</taxon>
        <taxon>Bacillati</taxon>
        <taxon>Actinomycetota</taxon>
        <taxon>Actinomycetes</taxon>
        <taxon>Micrococcales</taxon>
        <taxon>Promicromonosporaceae</taxon>
        <taxon>Isoptericola</taxon>
    </lineage>
</organism>
<dbReference type="RefSeq" id="WP_225563744.1">
    <property type="nucleotide sequence ID" value="NZ_JAIXCQ010000001.1"/>
</dbReference>
<evidence type="ECO:0000256" key="5">
    <source>
        <dbReference type="SAM" id="MobiDB-lite"/>
    </source>
</evidence>